<organism evidence="1 2">
    <name type="scientific">Methylobacterium aquaticum</name>
    <dbReference type="NCBI Taxonomy" id="270351"/>
    <lineage>
        <taxon>Bacteria</taxon>
        <taxon>Pseudomonadati</taxon>
        <taxon>Pseudomonadota</taxon>
        <taxon>Alphaproteobacteria</taxon>
        <taxon>Hyphomicrobiales</taxon>
        <taxon>Methylobacteriaceae</taxon>
        <taxon>Methylobacterium</taxon>
    </lineage>
</organism>
<dbReference type="PATRIC" id="fig|270351.10.peg.4191"/>
<dbReference type="AlphaFoldDB" id="A0A0C6FPZ3"/>
<dbReference type="EMBL" id="AP014704">
    <property type="protein sequence ID" value="BAQ47349.1"/>
    <property type="molecule type" value="Genomic_DNA"/>
</dbReference>
<gene>
    <name evidence="1" type="ORF">Maq22A_c21680</name>
</gene>
<reference evidence="1 2" key="1">
    <citation type="journal article" date="2015" name="Genome Announc.">
        <title>Complete Genome Sequence of Methylobacterium aquaticum Strain 22A, Isolated from Racomitrium japonicum Moss.</title>
        <authorList>
            <person name="Tani A."/>
            <person name="Ogura Y."/>
            <person name="Hayashi T."/>
            <person name="Kimbara K."/>
        </authorList>
    </citation>
    <scope>NUCLEOTIDE SEQUENCE [LARGE SCALE GENOMIC DNA]</scope>
    <source>
        <strain evidence="1 2">MA-22A</strain>
    </source>
</reference>
<reference evidence="2" key="2">
    <citation type="submission" date="2015-01" db="EMBL/GenBank/DDBJ databases">
        <title>Complete genome sequence of Methylobacterium aquaticum strain 22A.</title>
        <authorList>
            <person name="Tani A."/>
            <person name="Ogura Y."/>
            <person name="Hayashi T."/>
        </authorList>
    </citation>
    <scope>NUCLEOTIDE SEQUENCE [LARGE SCALE GENOMIC DNA]</scope>
    <source>
        <strain evidence="2">MA-22A</strain>
    </source>
</reference>
<proteinExistence type="predicted"/>
<accession>A0A0C6FPZ3</accession>
<name>A0A0C6FPZ3_9HYPH</name>
<protein>
    <submittedName>
        <fullName evidence="1">Uncharacterized protein</fullName>
    </submittedName>
</protein>
<sequence length="283" mass="29610">MTESGEIYRTSLLARITTLLAVSGLLAMQGGPARADPDVVLPSVARVMRAVCGHAVAEEARTCRMKDGRIAEYWYGAMFAADQGWAVGFATLPAPDQDPQAPDARTLVAATFAQTQAEGRIGWVFKDVQTLPGRIGTGNRNGDAPEVDDSLGPVFRPLPGGRLVMGLRTTAFGNQGSQSFAFLVLRFTPAPLQWRLSGGLAAGSDDTAGCGAPEDGPCNLGASTGRLEILAGAAARDSGAPPAWPPLRVTLTGTVPGPDGKVRPATARDARTYRFDEAAGVYR</sequence>
<dbReference type="STRING" id="270351.Maq22A_c21680"/>
<dbReference type="Proteomes" id="UP000061432">
    <property type="component" value="Chromosome"/>
</dbReference>
<evidence type="ECO:0000313" key="2">
    <source>
        <dbReference type="Proteomes" id="UP000061432"/>
    </source>
</evidence>
<dbReference type="RefSeq" id="WP_236013008.1">
    <property type="nucleotide sequence ID" value="NZ_AP014704.1"/>
</dbReference>
<evidence type="ECO:0000313" key="1">
    <source>
        <dbReference type="EMBL" id="BAQ47349.1"/>
    </source>
</evidence>
<dbReference type="KEGG" id="maqu:Maq22A_c21680"/>